<protein>
    <submittedName>
        <fullName evidence="16">TonB-dependent receptor</fullName>
    </submittedName>
</protein>
<evidence type="ECO:0000256" key="12">
    <source>
        <dbReference type="RuleBase" id="RU003357"/>
    </source>
</evidence>
<dbReference type="PANTHER" id="PTHR32552">
    <property type="entry name" value="FERRICHROME IRON RECEPTOR-RELATED"/>
    <property type="match status" value="1"/>
</dbReference>
<feature type="domain" description="TonB-dependent receptor-like beta-barrel" evidence="14">
    <location>
        <begin position="355"/>
        <end position="771"/>
    </location>
</feature>
<evidence type="ECO:0000256" key="5">
    <source>
        <dbReference type="ARBA" id="ARBA00022692"/>
    </source>
</evidence>
<keyword evidence="6" id="KW-0408">Iron</keyword>
<evidence type="ECO:0000256" key="11">
    <source>
        <dbReference type="PROSITE-ProRule" id="PRU01360"/>
    </source>
</evidence>
<keyword evidence="4" id="KW-0410">Iron transport</keyword>
<keyword evidence="16" id="KW-0675">Receptor</keyword>
<evidence type="ECO:0000256" key="3">
    <source>
        <dbReference type="ARBA" id="ARBA00022452"/>
    </source>
</evidence>
<dbReference type="SUPFAM" id="SSF56935">
    <property type="entry name" value="Porins"/>
    <property type="match status" value="1"/>
</dbReference>
<sequence length="826" mass="89312">MAPPQERGDRRSFPEPRGSQAAWGNGRNGKTNDGDDVMRLLSSVLLCSASLAGLSTPALAQNADTSADEAVAGNVIIVQARRRDEAVQDVPAVIDTVTADDVAKLNIRDFKEVSTLVPGLQLTTEANGVGGGGRLRGVNFDVSASGTNPTVEFYFNDAPITAGVILQQMYDIGQIEVQRGPQGTLRGRAAPSGSITIGAKKPDLYSVGGFTDMTANDIGTLNFKGGFNLPIIEGIAAIRVAGVWDENEADRVRPITSARDPFQRTKSGRISAIVQPTDWLKFEGMYQKMDRKARLYDQVASFSEVNPDAAASPVYIDSSDRRSIMESPRPIHQIYDIYNWRAEASGFGQVLIYQGQHYTQKITGIENSDEANFFSAGTVQDTYSSPKATSHEVRLQNDARIADIFDYVVGFFDYKNDNPTTLNRPTILGYPTSATTGAIFGIVNTAIQRTNTSHEQSFFGNLTAHLGEGTEVSGGVRHISYTSQNGLFINGASTATTGQDAKKWIYSASVKHNFSPDFMVYASTGSSWRPGINVVGDFSQRMSELEESFVNLPPESSKSYELGFKSTLLGGRMRLNATAYHQKFKNYPYRTGGRGVYFVDYTNPANPVVTQFNFVGAVPVEVNGIEGDVSIDVMDGWNLGLVASYSIGKIKSGTVPCNDLNGDGVPDVITSAPSLPVLQAAVGSDNISACQVNQRSGFQAPFSATLTSEYSFAVSDHVNAYVRGLFNFFGSSRVDPVNIYDNLGSYGLVNIFTGIRDAKGAWEVSLFAKNLLDTTKTLTRTDPLFTSYRNILAGGAATTFTSTYNGVTTTAPREFGINVRYAFGSR</sequence>
<dbReference type="AlphaFoldDB" id="A0A031JUG2"/>
<dbReference type="Proteomes" id="UP000024329">
    <property type="component" value="Unassembled WGS sequence"/>
</dbReference>
<dbReference type="Gene3D" id="2.40.170.20">
    <property type="entry name" value="TonB-dependent receptor, beta-barrel domain"/>
    <property type="match status" value="1"/>
</dbReference>
<dbReference type="InterPro" id="IPR000531">
    <property type="entry name" value="Beta-barrel_TonB"/>
</dbReference>
<dbReference type="InterPro" id="IPR012910">
    <property type="entry name" value="Plug_dom"/>
</dbReference>
<evidence type="ECO:0000256" key="7">
    <source>
        <dbReference type="ARBA" id="ARBA00023065"/>
    </source>
</evidence>
<gene>
    <name evidence="16" type="ORF">BV97_03362</name>
</gene>
<dbReference type="PANTHER" id="PTHR32552:SF81">
    <property type="entry name" value="TONB-DEPENDENT OUTER MEMBRANE RECEPTOR"/>
    <property type="match status" value="1"/>
</dbReference>
<evidence type="ECO:0000256" key="8">
    <source>
        <dbReference type="ARBA" id="ARBA00023077"/>
    </source>
</evidence>
<dbReference type="Pfam" id="PF00593">
    <property type="entry name" value="TonB_dep_Rec_b-barrel"/>
    <property type="match status" value="1"/>
</dbReference>
<dbReference type="GO" id="GO:0009279">
    <property type="term" value="C:cell outer membrane"/>
    <property type="evidence" value="ECO:0007669"/>
    <property type="project" value="UniProtKB-SubCell"/>
</dbReference>
<evidence type="ECO:0000256" key="4">
    <source>
        <dbReference type="ARBA" id="ARBA00022496"/>
    </source>
</evidence>
<comment type="similarity">
    <text evidence="11 12">Belongs to the TonB-dependent receptor family.</text>
</comment>
<dbReference type="PATRIC" id="fig|158500.4.peg.3429"/>
<evidence type="ECO:0000259" key="15">
    <source>
        <dbReference type="Pfam" id="PF07715"/>
    </source>
</evidence>
<feature type="compositionally biased region" description="Basic and acidic residues" evidence="13">
    <location>
        <begin position="1"/>
        <end position="14"/>
    </location>
</feature>
<keyword evidence="9 11" id="KW-0472">Membrane</keyword>
<accession>A0A031JUG2</accession>
<keyword evidence="10 11" id="KW-0998">Cell outer membrane</keyword>
<dbReference type="InterPro" id="IPR039426">
    <property type="entry name" value="TonB-dep_rcpt-like"/>
</dbReference>
<evidence type="ECO:0000313" key="16">
    <source>
        <dbReference type="EMBL" id="EZP80595.1"/>
    </source>
</evidence>
<keyword evidence="2 11" id="KW-0813">Transport</keyword>
<evidence type="ECO:0000313" key="17">
    <source>
        <dbReference type="Proteomes" id="UP000024329"/>
    </source>
</evidence>
<keyword evidence="3 11" id="KW-1134">Transmembrane beta strand</keyword>
<feature type="domain" description="TonB-dependent receptor plug" evidence="15">
    <location>
        <begin position="87"/>
        <end position="193"/>
    </location>
</feature>
<evidence type="ECO:0000256" key="13">
    <source>
        <dbReference type="SAM" id="MobiDB-lite"/>
    </source>
</evidence>
<reference evidence="16 17" key="1">
    <citation type="submission" date="2014-03" db="EMBL/GenBank/DDBJ databases">
        <title>Whole genome sequence of Novosphingobium resinovorum KF1.</title>
        <authorList>
            <person name="Gan H.M."/>
            <person name="Gan H.Y."/>
            <person name="Chew T.H."/>
            <person name="Savka M.A."/>
        </authorList>
    </citation>
    <scope>NUCLEOTIDE SEQUENCE [LARGE SCALE GENOMIC DNA]</scope>
    <source>
        <strain evidence="16 17">KF1</strain>
    </source>
</reference>
<comment type="caution">
    <text evidence="16">The sequence shown here is derived from an EMBL/GenBank/DDBJ whole genome shotgun (WGS) entry which is preliminary data.</text>
</comment>
<name>A0A031JUG2_9SPHN</name>
<dbReference type="Pfam" id="PF07715">
    <property type="entry name" value="Plug"/>
    <property type="match status" value="1"/>
</dbReference>
<dbReference type="eggNOG" id="COG4771">
    <property type="taxonomic scope" value="Bacteria"/>
</dbReference>
<dbReference type="GO" id="GO:0006826">
    <property type="term" value="P:iron ion transport"/>
    <property type="evidence" value="ECO:0007669"/>
    <property type="project" value="UniProtKB-KW"/>
</dbReference>
<keyword evidence="5 11" id="KW-0812">Transmembrane</keyword>
<evidence type="ECO:0000256" key="9">
    <source>
        <dbReference type="ARBA" id="ARBA00023136"/>
    </source>
</evidence>
<evidence type="ECO:0000256" key="10">
    <source>
        <dbReference type="ARBA" id="ARBA00023237"/>
    </source>
</evidence>
<dbReference type="InterPro" id="IPR036942">
    <property type="entry name" value="Beta-barrel_TonB_sf"/>
</dbReference>
<proteinExistence type="inferred from homology"/>
<evidence type="ECO:0000256" key="2">
    <source>
        <dbReference type="ARBA" id="ARBA00022448"/>
    </source>
</evidence>
<evidence type="ECO:0000256" key="6">
    <source>
        <dbReference type="ARBA" id="ARBA00023004"/>
    </source>
</evidence>
<feature type="region of interest" description="Disordered" evidence="13">
    <location>
        <begin position="1"/>
        <end position="31"/>
    </location>
</feature>
<dbReference type="EMBL" id="JFYZ01000016">
    <property type="protein sequence ID" value="EZP80595.1"/>
    <property type="molecule type" value="Genomic_DNA"/>
</dbReference>
<evidence type="ECO:0000256" key="1">
    <source>
        <dbReference type="ARBA" id="ARBA00004571"/>
    </source>
</evidence>
<dbReference type="PROSITE" id="PS52016">
    <property type="entry name" value="TONB_DEPENDENT_REC_3"/>
    <property type="match status" value="1"/>
</dbReference>
<organism evidence="16 17">
    <name type="scientific">Novosphingobium resinovorum</name>
    <dbReference type="NCBI Taxonomy" id="158500"/>
    <lineage>
        <taxon>Bacteria</taxon>
        <taxon>Pseudomonadati</taxon>
        <taxon>Pseudomonadota</taxon>
        <taxon>Alphaproteobacteria</taxon>
        <taxon>Sphingomonadales</taxon>
        <taxon>Sphingomonadaceae</taxon>
        <taxon>Novosphingobium</taxon>
    </lineage>
</organism>
<keyword evidence="8 12" id="KW-0798">TonB box</keyword>
<comment type="subcellular location">
    <subcellularLocation>
        <location evidence="1 11">Cell outer membrane</location>
        <topology evidence="1 11">Multi-pass membrane protein</topology>
    </subcellularLocation>
</comment>
<evidence type="ECO:0000259" key="14">
    <source>
        <dbReference type="Pfam" id="PF00593"/>
    </source>
</evidence>
<keyword evidence="7" id="KW-0406">Ion transport</keyword>